<feature type="chain" id="PRO_5045827191" description="Outer membrane protein beta-barrel domain-containing protein" evidence="1">
    <location>
        <begin position="20"/>
        <end position="281"/>
    </location>
</feature>
<reference evidence="3" key="1">
    <citation type="journal article" date="2019" name="Int. J. Syst. Evol. Microbiol.">
        <title>The Global Catalogue of Microorganisms (GCM) 10K type strain sequencing project: providing services to taxonomists for standard genome sequencing and annotation.</title>
        <authorList>
            <consortium name="The Broad Institute Genomics Platform"/>
            <consortium name="The Broad Institute Genome Sequencing Center for Infectious Disease"/>
            <person name="Wu L."/>
            <person name="Ma J."/>
        </authorList>
    </citation>
    <scope>NUCLEOTIDE SEQUENCE [LARGE SCALE GENOMIC DNA]</scope>
    <source>
        <strain evidence="3">JCM 17919</strain>
    </source>
</reference>
<evidence type="ECO:0000313" key="3">
    <source>
        <dbReference type="Proteomes" id="UP001501725"/>
    </source>
</evidence>
<name>A0ABP8G8G5_9BACT</name>
<dbReference type="EMBL" id="BAABGY010000001">
    <property type="protein sequence ID" value="GAA4319127.1"/>
    <property type="molecule type" value="Genomic_DNA"/>
</dbReference>
<sequence length="281" mass="31042">MKKILLLIFMLAPAGFLHAQVDASGRGSEHVLLPNSQTKKSRSTPVLPAPGWSWGAGYELALPQHSFHQGMRPVHSLALQGGLLLNGRLMLGAETSLGAYAMRSYNVAYQAGNNKIDANVNYESIVFQGGLQGQYQIGPLRRITPFLSLRAGYTRFFSTFRVEENSLASCRVLDARTLQSDGTWYYGYGAGLRIFTGGDRGRGDFISLSAQHTQGGFVDYVNVSKLQHHDGPVPTGDGKALQATFVNAGNREVHRHTLAEVYRNRLNLLQIRVGYQTFIRW</sequence>
<accession>A0ABP8G8G5</accession>
<comment type="caution">
    <text evidence="2">The sequence shown here is derived from an EMBL/GenBank/DDBJ whole genome shotgun (WGS) entry which is preliminary data.</text>
</comment>
<protein>
    <recommendedName>
        <fullName evidence="4">Outer membrane protein beta-barrel domain-containing protein</fullName>
    </recommendedName>
</protein>
<evidence type="ECO:0000313" key="2">
    <source>
        <dbReference type="EMBL" id="GAA4319127.1"/>
    </source>
</evidence>
<dbReference type="Proteomes" id="UP001501725">
    <property type="component" value="Unassembled WGS sequence"/>
</dbReference>
<organism evidence="2 3">
    <name type="scientific">Flaviaesturariibacter amylovorans</name>
    <dbReference type="NCBI Taxonomy" id="1084520"/>
    <lineage>
        <taxon>Bacteria</taxon>
        <taxon>Pseudomonadati</taxon>
        <taxon>Bacteroidota</taxon>
        <taxon>Chitinophagia</taxon>
        <taxon>Chitinophagales</taxon>
        <taxon>Chitinophagaceae</taxon>
        <taxon>Flaviaestuariibacter</taxon>
    </lineage>
</organism>
<keyword evidence="1" id="KW-0732">Signal</keyword>
<proteinExistence type="predicted"/>
<feature type="signal peptide" evidence="1">
    <location>
        <begin position="1"/>
        <end position="19"/>
    </location>
</feature>
<dbReference type="InterPro" id="IPR011250">
    <property type="entry name" value="OMP/PagP_B-barrel"/>
</dbReference>
<dbReference type="SUPFAM" id="SSF56925">
    <property type="entry name" value="OMPA-like"/>
    <property type="match status" value="1"/>
</dbReference>
<gene>
    <name evidence="2" type="ORF">GCM10023184_03740</name>
</gene>
<dbReference type="RefSeq" id="WP_345252927.1">
    <property type="nucleotide sequence ID" value="NZ_BAABGY010000001.1"/>
</dbReference>
<keyword evidence="3" id="KW-1185">Reference proteome</keyword>
<evidence type="ECO:0008006" key="4">
    <source>
        <dbReference type="Google" id="ProtNLM"/>
    </source>
</evidence>
<evidence type="ECO:0000256" key="1">
    <source>
        <dbReference type="SAM" id="SignalP"/>
    </source>
</evidence>